<organism evidence="2 3">
    <name type="scientific">Botryobasidium botryosum (strain FD-172 SS1)</name>
    <dbReference type="NCBI Taxonomy" id="930990"/>
    <lineage>
        <taxon>Eukaryota</taxon>
        <taxon>Fungi</taxon>
        <taxon>Dikarya</taxon>
        <taxon>Basidiomycota</taxon>
        <taxon>Agaricomycotina</taxon>
        <taxon>Agaricomycetes</taxon>
        <taxon>Cantharellales</taxon>
        <taxon>Botryobasidiaceae</taxon>
        <taxon>Botryobasidium</taxon>
    </lineage>
</organism>
<dbReference type="Proteomes" id="UP000027195">
    <property type="component" value="Unassembled WGS sequence"/>
</dbReference>
<reference evidence="3" key="1">
    <citation type="journal article" date="2014" name="Proc. Natl. Acad. Sci. U.S.A.">
        <title>Extensive sampling of basidiomycete genomes demonstrates inadequacy of the white-rot/brown-rot paradigm for wood decay fungi.</title>
        <authorList>
            <person name="Riley R."/>
            <person name="Salamov A.A."/>
            <person name="Brown D.W."/>
            <person name="Nagy L.G."/>
            <person name="Floudas D."/>
            <person name="Held B.W."/>
            <person name="Levasseur A."/>
            <person name="Lombard V."/>
            <person name="Morin E."/>
            <person name="Otillar R."/>
            <person name="Lindquist E.A."/>
            <person name="Sun H."/>
            <person name="LaButti K.M."/>
            <person name="Schmutz J."/>
            <person name="Jabbour D."/>
            <person name="Luo H."/>
            <person name="Baker S.E."/>
            <person name="Pisabarro A.G."/>
            <person name="Walton J.D."/>
            <person name="Blanchette R.A."/>
            <person name="Henrissat B."/>
            <person name="Martin F."/>
            <person name="Cullen D."/>
            <person name="Hibbett D.S."/>
            <person name="Grigoriev I.V."/>
        </authorList>
    </citation>
    <scope>NUCLEOTIDE SEQUENCE [LARGE SCALE GENOMIC DNA]</scope>
    <source>
        <strain evidence="3">FD-172 SS1</strain>
    </source>
</reference>
<evidence type="ECO:0000313" key="3">
    <source>
        <dbReference type="Proteomes" id="UP000027195"/>
    </source>
</evidence>
<name>A0A067N1U5_BOTB1</name>
<keyword evidence="1" id="KW-0472">Membrane</keyword>
<keyword evidence="1" id="KW-1133">Transmembrane helix</keyword>
<accession>A0A067N1U5</accession>
<dbReference type="InParanoid" id="A0A067N1U5"/>
<protein>
    <submittedName>
        <fullName evidence="2">Uncharacterized protein</fullName>
    </submittedName>
</protein>
<keyword evidence="1" id="KW-0812">Transmembrane</keyword>
<evidence type="ECO:0000256" key="1">
    <source>
        <dbReference type="SAM" id="Phobius"/>
    </source>
</evidence>
<gene>
    <name evidence="2" type="ORF">BOTBODRAFT_322305</name>
</gene>
<proteinExistence type="predicted"/>
<evidence type="ECO:0000313" key="2">
    <source>
        <dbReference type="EMBL" id="KDQ20910.1"/>
    </source>
</evidence>
<dbReference type="EMBL" id="KL198017">
    <property type="protein sequence ID" value="KDQ20910.1"/>
    <property type="molecule type" value="Genomic_DNA"/>
</dbReference>
<sequence>MRVRVYPSIQHLRARSRQHTRARFCPTLPPCKVRPQACPSGRVRVAVPASVLPPDFDLVGWVLLSLLISISIFYFTLSPSPRATTLSRRRTKPLHFTRYCGPHHQSIGRWPRRTRFQVSTHSIHSSDFLCHLRLSTEA</sequence>
<dbReference type="AlphaFoldDB" id="A0A067N1U5"/>
<dbReference type="HOGENOM" id="CLU_1854924_0_0_1"/>
<feature type="transmembrane region" description="Helical" evidence="1">
    <location>
        <begin position="58"/>
        <end position="77"/>
    </location>
</feature>
<keyword evidence="3" id="KW-1185">Reference proteome</keyword>